<evidence type="ECO:0000313" key="7">
    <source>
        <dbReference type="EMBL" id="KYP45216.1"/>
    </source>
</evidence>
<organism evidence="7 8">
    <name type="scientific">Cajanus cajan</name>
    <name type="common">Pigeon pea</name>
    <name type="synonym">Cajanus indicus</name>
    <dbReference type="NCBI Taxonomy" id="3821"/>
    <lineage>
        <taxon>Eukaryota</taxon>
        <taxon>Viridiplantae</taxon>
        <taxon>Streptophyta</taxon>
        <taxon>Embryophyta</taxon>
        <taxon>Tracheophyta</taxon>
        <taxon>Spermatophyta</taxon>
        <taxon>Magnoliopsida</taxon>
        <taxon>eudicotyledons</taxon>
        <taxon>Gunneridae</taxon>
        <taxon>Pentapetalae</taxon>
        <taxon>rosids</taxon>
        <taxon>fabids</taxon>
        <taxon>Fabales</taxon>
        <taxon>Fabaceae</taxon>
        <taxon>Papilionoideae</taxon>
        <taxon>50 kb inversion clade</taxon>
        <taxon>NPAAA clade</taxon>
        <taxon>indigoferoid/millettioid clade</taxon>
        <taxon>Phaseoleae</taxon>
        <taxon>Cajanus</taxon>
    </lineage>
</organism>
<gene>
    <name evidence="7" type="ORF">KK1_033229</name>
</gene>
<dbReference type="GO" id="GO:0004439">
    <property type="term" value="F:phosphatidylinositol-4,5-bisphosphate 5-phosphatase activity"/>
    <property type="evidence" value="ECO:0007669"/>
    <property type="project" value="TreeGrafter"/>
</dbReference>
<evidence type="ECO:0000256" key="2">
    <source>
        <dbReference type="ARBA" id="ARBA00022801"/>
    </source>
</evidence>
<feature type="binding site" evidence="3">
    <location>
        <begin position="123"/>
        <end position="124"/>
    </location>
    <ligand>
        <name>substrate</name>
    </ligand>
</feature>
<feature type="region of interest" description="Disordered" evidence="5">
    <location>
        <begin position="340"/>
        <end position="365"/>
    </location>
</feature>
<dbReference type="STRING" id="3821.A0A151RRQ5"/>
<dbReference type="PANTHER" id="PTHR45666:SF3">
    <property type="entry name" value="TYPE I INOSITOL POLYPHOSPHATE 5-PHOSPHATASE 5"/>
    <property type="match status" value="1"/>
</dbReference>
<dbReference type="FunFam" id="3.60.10.10:FF:000017">
    <property type="entry name" value="Type I inositol polyphosphate 5-phosphatase 5"/>
    <property type="match status" value="1"/>
</dbReference>
<sequence length="713" mass="80908">MTAMLAMTQHHQKKVPIIIHNESEQATTWTQVYSEKTRKQSIPVITAWQLNERMYGELQGLNKEETAERYGKETVHEWRRSFDIPPPKGESLEMCSRRAVAYFEDSIEPQLKSGKHVMVAAHGNSLRSIIMYLEKLTSQEVISLELSTGIPLLYIYKGGNFISRGSPVGPTEAGVYAYSQSILPKIFGSKRNGRGSEEDALKPSSAEEGDGFTLDLEKKIETRRKAFMEASPIMRKSFSERETSPGIEGLNLSNFERPMAPETELQSFRIFVATWNVGGKSPNYDLNLQDFLLVEGSADIYVLGFQEIVPLSAGNVLVIEDNEPAAKWLALIHQALNRPRNEYSDSSDSGSGSKAHSSSKETKSPASLNFFQKPSLKVISRNFRAEGSSLLKACNCPVESPSRERRRIRKFSDPMNKLDNEIRGEDTVEELLSIAEIPSSPSQSRYSLISSKQMVGIFLTIWTKKELVPHIGHLRTDSVGRGIMGCLGNKGCISMSMSLHQTSFCFVCSHLASGEKEGDELKRNADVSEILKSTQFPRICKNPCRRAPDKIVDHDRIIWLGDLNYRVALTYEETRVLLEDNDWDTLLEKDQLNLERDAGRVFNGFKEGRIVFAPTYKYSHNSDSYAGETVKSKKKRRTPAWCDRILWRGNGIEQLSYIRGESRFSDHRPVCAVFSVDVEVRSRNNRFRKGYSYTSPRLEYEDFIPQRHSFYDY</sequence>
<feature type="region of interest" description="Disordered" evidence="5">
    <location>
        <begin position="189"/>
        <end position="210"/>
    </location>
</feature>
<evidence type="ECO:0000259" key="6">
    <source>
        <dbReference type="SMART" id="SM00128"/>
    </source>
</evidence>
<feature type="site" description="Transition state stabilizer" evidence="4">
    <location>
        <position position="122"/>
    </location>
</feature>
<dbReference type="InterPro" id="IPR045849">
    <property type="entry name" value="IP5P_plant"/>
</dbReference>
<dbReference type="Gene3D" id="3.60.10.10">
    <property type="entry name" value="Endonuclease/exonuclease/phosphatase"/>
    <property type="match status" value="2"/>
</dbReference>
<dbReference type="Pfam" id="PF00300">
    <property type="entry name" value="His_Phos_1"/>
    <property type="match status" value="1"/>
</dbReference>
<dbReference type="Pfam" id="PF22669">
    <property type="entry name" value="Exo_endo_phos2"/>
    <property type="match status" value="1"/>
</dbReference>
<dbReference type="PANTHER" id="PTHR45666">
    <property type="entry name" value="TYPE IV INOSITOL POLYPHOSPHATE 5-PHOSPHATASE 9"/>
    <property type="match status" value="1"/>
</dbReference>
<dbReference type="InterPro" id="IPR029033">
    <property type="entry name" value="His_PPase_superfam"/>
</dbReference>
<feature type="domain" description="Inositol polyphosphate-related phosphatase" evidence="6">
    <location>
        <begin position="385"/>
        <end position="682"/>
    </location>
</feature>
<dbReference type="Proteomes" id="UP000075243">
    <property type="component" value="Unassembled WGS sequence"/>
</dbReference>
<dbReference type="OMA" id="WHGSGIE"/>
<dbReference type="InterPro" id="IPR036691">
    <property type="entry name" value="Endo/exonu/phosph_ase_sf"/>
</dbReference>
<dbReference type="GO" id="GO:0004445">
    <property type="term" value="F:inositol-polyphosphate 5-phosphatase activity"/>
    <property type="evidence" value="ECO:0007669"/>
    <property type="project" value="InterPro"/>
</dbReference>
<dbReference type="FunFam" id="3.60.10.10:FF:000092">
    <property type="entry name" value="Type I inositol polyphosphate 5-phosphatase 5"/>
    <property type="match status" value="1"/>
</dbReference>
<feature type="binding site" evidence="3">
    <location>
        <position position="63"/>
    </location>
    <ligand>
        <name>substrate</name>
    </ligand>
</feature>
<dbReference type="SUPFAM" id="SSF56219">
    <property type="entry name" value="DNase I-like"/>
    <property type="match status" value="1"/>
</dbReference>
<evidence type="ECO:0000256" key="4">
    <source>
        <dbReference type="PIRSR" id="PIRSR613078-3"/>
    </source>
</evidence>
<dbReference type="GO" id="GO:0046856">
    <property type="term" value="P:phosphatidylinositol dephosphorylation"/>
    <property type="evidence" value="ECO:0007669"/>
    <property type="project" value="InterPro"/>
</dbReference>
<evidence type="ECO:0000256" key="1">
    <source>
        <dbReference type="ARBA" id="ARBA00010768"/>
    </source>
</evidence>
<name>A0A151RRQ5_CAJCA</name>
<evidence type="ECO:0000256" key="5">
    <source>
        <dbReference type="SAM" id="MobiDB-lite"/>
    </source>
</evidence>
<feature type="compositionally biased region" description="Low complexity" evidence="5">
    <location>
        <begin position="344"/>
        <end position="356"/>
    </location>
</feature>
<dbReference type="InterPro" id="IPR000300">
    <property type="entry name" value="IPPc"/>
</dbReference>
<keyword evidence="8" id="KW-1185">Reference proteome</keyword>
<dbReference type="Gene3D" id="3.40.50.1240">
    <property type="entry name" value="Phosphoglycerate mutase-like"/>
    <property type="match status" value="1"/>
</dbReference>
<dbReference type="SMART" id="SM00128">
    <property type="entry name" value="IPPc"/>
    <property type="match status" value="1"/>
</dbReference>
<dbReference type="AlphaFoldDB" id="A0A151RRQ5"/>
<reference evidence="7" key="1">
    <citation type="journal article" date="2012" name="Nat. Biotechnol.">
        <title>Draft genome sequence of pigeonpea (Cajanus cajan), an orphan legume crop of resource-poor farmers.</title>
        <authorList>
            <person name="Varshney R.K."/>
            <person name="Chen W."/>
            <person name="Li Y."/>
            <person name="Bharti A.K."/>
            <person name="Saxena R.K."/>
            <person name="Schlueter J.A."/>
            <person name="Donoghue M.T."/>
            <person name="Azam S."/>
            <person name="Fan G."/>
            <person name="Whaley A.M."/>
            <person name="Farmer A.D."/>
            <person name="Sheridan J."/>
            <person name="Iwata A."/>
            <person name="Tuteja R."/>
            <person name="Penmetsa R.V."/>
            <person name="Wu W."/>
            <person name="Upadhyaya H.D."/>
            <person name="Yang S.P."/>
            <person name="Shah T."/>
            <person name="Saxena K.B."/>
            <person name="Michael T."/>
            <person name="McCombie W.R."/>
            <person name="Yang B."/>
            <person name="Zhang G."/>
            <person name="Yang H."/>
            <person name="Wang J."/>
            <person name="Spillane C."/>
            <person name="Cook D.R."/>
            <person name="May G.D."/>
            <person name="Xu X."/>
            <person name="Jackson S.A."/>
        </authorList>
    </citation>
    <scope>NUCLEOTIDE SEQUENCE [LARGE SCALE GENOMIC DNA]</scope>
</reference>
<dbReference type="SUPFAM" id="SSF53254">
    <property type="entry name" value="Phosphoglycerate mutase-like"/>
    <property type="match status" value="1"/>
</dbReference>
<keyword evidence="2" id="KW-0378">Hydrolase</keyword>
<evidence type="ECO:0000256" key="3">
    <source>
        <dbReference type="PIRSR" id="PIRSR613078-2"/>
    </source>
</evidence>
<feature type="binding site" evidence="3">
    <location>
        <begin position="79"/>
        <end position="80"/>
    </location>
    <ligand>
        <name>substrate</name>
    </ligand>
</feature>
<evidence type="ECO:0000313" key="8">
    <source>
        <dbReference type="Proteomes" id="UP000075243"/>
    </source>
</evidence>
<accession>A0A151RRQ5</accession>
<protein>
    <submittedName>
        <fullName evidence="7">Type I inositol-1,4,5-trisphosphate 5-phosphatase CVP2</fullName>
    </submittedName>
</protein>
<comment type="similarity">
    <text evidence="1">Belongs to the inositol polyphosphate 5-phosphatase family.</text>
</comment>
<dbReference type="EMBL" id="KQ483597">
    <property type="protein sequence ID" value="KYP45216.1"/>
    <property type="molecule type" value="Genomic_DNA"/>
</dbReference>
<dbReference type="InterPro" id="IPR013078">
    <property type="entry name" value="His_Pase_superF_clade-1"/>
</dbReference>
<dbReference type="Gramene" id="C.cajan_32080.t">
    <property type="protein sequence ID" value="C.cajan_32080.t"/>
    <property type="gene ID" value="C.cajan_32080"/>
</dbReference>
<proteinExistence type="inferred from homology"/>
<feature type="binding site" evidence="3">
    <location>
        <begin position="52"/>
        <end position="55"/>
    </location>
    <ligand>
        <name>substrate</name>
    </ligand>
</feature>
<dbReference type="GO" id="GO:0034485">
    <property type="term" value="F:phosphatidylinositol-3,4,5-trisphosphate 5-phosphatase activity"/>
    <property type="evidence" value="ECO:0007669"/>
    <property type="project" value="TreeGrafter"/>
</dbReference>